<dbReference type="Proteomes" id="UP001420932">
    <property type="component" value="Unassembled WGS sequence"/>
</dbReference>
<name>A0AAP0IFL5_9MAGN</name>
<dbReference type="EMBL" id="JBBNAF010000009">
    <property type="protein sequence ID" value="KAK9114225.1"/>
    <property type="molecule type" value="Genomic_DNA"/>
</dbReference>
<sequence>MSKATAASPNTTDTKPQTFKPPDPPIPSPQLLSTLPSDPILFPLSPTALHESLNFCTRRLPSSIHGTFC</sequence>
<reference evidence="2 3" key="1">
    <citation type="submission" date="2024-01" db="EMBL/GenBank/DDBJ databases">
        <title>Genome assemblies of Stephania.</title>
        <authorList>
            <person name="Yang L."/>
        </authorList>
    </citation>
    <scope>NUCLEOTIDE SEQUENCE [LARGE SCALE GENOMIC DNA]</scope>
    <source>
        <strain evidence="2">YNDBR</strain>
        <tissue evidence="2">Leaf</tissue>
    </source>
</reference>
<feature type="compositionally biased region" description="Polar residues" evidence="1">
    <location>
        <begin position="1"/>
        <end position="17"/>
    </location>
</feature>
<organism evidence="2 3">
    <name type="scientific">Stephania yunnanensis</name>
    <dbReference type="NCBI Taxonomy" id="152371"/>
    <lineage>
        <taxon>Eukaryota</taxon>
        <taxon>Viridiplantae</taxon>
        <taxon>Streptophyta</taxon>
        <taxon>Embryophyta</taxon>
        <taxon>Tracheophyta</taxon>
        <taxon>Spermatophyta</taxon>
        <taxon>Magnoliopsida</taxon>
        <taxon>Ranunculales</taxon>
        <taxon>Menispermaceae</taxon>
        <taxon>Menispermoideae</taxon>
        <taxon>Cissampelideae</taxon>
        <taxon>Stephania</taxon>
    </lineage>
</organism>
<evidence type="ECO:0000256" key="1">
    <source>
        <dbReference type="SAM" id="MobiDB-lite"/>
    </source>
</evidence>
<evidence type="ECO:0000313" key="3">
    <source>
        <dbReference type="Proteomes" id="UP001420932"/>
    </source>
</evidence>
<dbReference type="AlphaFoldDB" id="A0AAP0IFL5"/>
<gene>
    <name evidence="2" type="ORF">Syun_021022</name>
</gene>
<evidence type="ECO:0000313" key="2">
    <source>
        <dbReference type="EMBL" id="KAK9114225.1"/>
    </source>
</evidence>
<comment type="caution">
    <text evidence="2">The sequence shown here is derived from an EMBL/GenBank/DDBJ whole genome shotgun (WGS) entry which is preliminary data.</text>
</comment>
<accession>A0AAP0IFL5</accession>
<keyword evidence="3" id="KW-1185">Reference proteome</keyword>
<feature type="region of interest" description="Disordered" evidence="1">
    <location>
        <begin position="1"/>
        <end position="34"/>
    </location>
</feature>
<feature type="compositionally biased region" description="Pro residues" evidence="1">
    <location>
        <begin position="19"/>
        <end position="28"/>
    </location>
</feature>
<protein>
    <submittedName>
        <fullName evidence="2">Uncharacterized protein</fullName>
    </submittedName>
</protein>
<proteinExistence type="predicted"/>